<accession>A0A3S9I1P0</accession>
<keyword evidence="3" id="KW-1185">Reference proteome</keyword>
<name>A0A3S9I1P0_9ACTN</name>
<reference evidence="2 3" key="1">
    <citation type="submission" date="2018-12" db="EMBL/GenBank/DDBJ databases">
        <authorList>
            <person name="Li K."/>
        </authorList>
    </citation>
    <scope>NUCLEOTIDE SEQUENCE [LARGE SCALE GENOMIC DNA]</scope>
    <source>
        <strain evidence="3">CR22</strain>
    </source>
</reference>
<dbReference type="AlphaFoldDB" id="A0A3S9I1P0"/>
<dbReference type="EMBL" id="CP034463">
    <property type="protein sequence ID" value="AZP18267.1"/>
    <property type="molecule type" value="Genomic_DNA"/>
</dbReference>
<evidence type="ECO:0000313" key="3">
    <source>
        <dbReference type="Proteomes" id="UP000280197"/>
    </source>
</evidence>
<dbReference type="KEGG" id="saqu:EJC51_20545"/>
<sequence>MKFHTDKDTGMPVPSDPSEVPSHRQSCGGCAGDGFKVVVGPSTNFEWAAKPCDGVPVPNAAHRD</sequence>
<evidence type="ECO:0000313" key="2">
    <source>
        <dbReference type="EMBL" id="AZP18267.1"/>
    </source>
</evidence>
<evidence type="ECO:0000256" key="1">
    <source>
        <dbReference type="SAM" id="MobiDB-lite"/>
    </source>
</evidence>
<proteinExistence type="predicted"/>
<dbReference type="RefSeq" id="WP_126272430.1">
    <property type="nucleotide sequence ID" value="NZ_CP034463.1"/>
</dbReference>
<protein>
    <submittedName>
        <fullName evidence="2">Uncharacterized protein</fullName>
    </submittedName>
</protein>
<dbReference type="Proteomes" id="UP000280197">
    <property type="component" value="Chromosome"/>
</dbReference>
<feature type="region of interest" description="Disordered" evidence="1">
    <location>
        <begin position="1"/>
        <end position="27"/>
    </location>
</feature>
<organism evidence="2 3">
    <name type="scientific">Streptomyces aquilus</name>
    <dbReference type="NCBI Taxonomy" id="2548456"/>
    <lineage>
        <taxon>Bacteria</taxon>
        <taxon>Bacillati</taxon>
        <taxon>Actinomycetota</taxon>
        <taxon>Actinomycetes</taxon>
        <taxon>Kitasatosporales</taxon>
        <taxon>Streptomycetaceae</taxon>
        <taxon>Streptomyces</taxon>
    </lineage>
</organism>
<gene>
    <name evidence="2" type="ORF">EJC51_20545</name>
</gene>